<accession>A0ABR4B4A6</accession>
<keyword evidence="1" id="KW-0732">Signal</keyword>
<gene>
    <name evidence="2" type="ORF">ABVK25_006934</name>
</gene>
<feature type="chain" id="PRO_5046147270" evidence="1">
    <location>
        <begin position="20"/>
        <end position="238"/>
    </location>
</feature>
<evidence type="ECO:0000313" key="2">
    <source>
        <dbReference type="EMBL" id="KAL2052694.1"/>
    </source>
</evidence>
<dbReference type="EMBL" id="JBHFEH010000025">
    <property type="protein sequence ID" value="KAL2052694.1"/>
    <property type="molecule type" value="Genomic_DNA"/>
</dbReference>
<sequence length="238" mass="24877">MFLLRLFLLLPHSLALVSAQQVGSFFTAIYINGVPASSSQISCADMGQPNYCCGLGQFCAWDDAGKVACCASGSTCSGSAYGAGASAGAWQYQYYSSPTSYYQQEQTTTVYQSQSQGCNCESTTNYGNGNVVPILPVTVATVLTPVAPTTTSYYTPPTVTYYPSTITTTPVAEVVTTTNGACPGGYTTLTEANVGAAGRPGGGQAIFERGARRGRGKVGDRGVMLRIFGLFGMALWVV</sequence>
<keyword evidence="3" id="KW-1185">Reference proteome</keyword>
<protein>
    <submittedName>
        <fullName evidence="2">Uncharacterized protein</fullName>
    </submittedName>
</protein>
<reference evidence="2 3" key="1">
    <citation type="submission" date="2024-09" db="EMBL/GenBank/DDBJ databases">
        <title>Rethinking Asexuality: The Enigmatic Case of Functional Sexual Genes in Lepraria (Stereocaulaceae).</title>
        <authorList>
            <person name="Doellman M."/>
            <person name="Sun Y."/>
            <person name="Barcenas-Pena A."/>
            <person name="Lumbsch H.T."/>
            <person name="Grewe F."/>
        </authorList>
    </citation>
    <scope>NUCLEOTIDE SEQUENCE [LARGE SCALE GENOMIC DNA]</scope>
    <source>
        <strain evidence="2 3">Grewe 0041</strain>
    </source>
</reference>
<dbReference type="Proteomes" id="UP001590951">
    <property type="component" value="Unassembled WGS sequence"/>
</dbReference>
<evidence type="ECO:0000313" key="3">
    <source>
        <dbReference type="Proteomes" id="UP001590951"/>
    </source>
</evidence>
<organism evidence="2 3">
    <name type="scientific">Lepraria finkii</name>
    <dbReference type="NCBI Taxonomy" id="1340010"/>
    <lineage>
        <taxon>Eukaryota</taxon>
        <taxon>Fungi</taxon>
        <taxon>Dikarya</taxon>
        <taxon>Ascomycota</taxon>
        <taxon>Pezizomycotina</taxon>
        <taxon>Lecanoromycetes</taxon>
        <taxon>OSLEUM clade</taxon>
        <taxon>Lecanoromycetidae</taxon>
        <taxon>Lecanorales</taxon>
        <taxon>Lecanorineae</taxon>
        <taxon>Stereocaulaceae</taxon>
        <taxon>Lepraria</taxon>
    </lineage>
</organism>
<feature type="signal peptide" evidence="1">
    <location>
        <begin position="1"/>
        <end position="19"/>
    </location>
</feature>
<comment type="caution">
    <text evidence="2">The sequence shown here is derived from an EMBL/GenBank/DDBJ whole genome shotgun (WGS) entry which is preliminary data.</text>
</comment>
<proteinExistence type="predicted"/>
<name>A0ABR4B4A6_9LECA</name>
<evidence type="ECO:0000256" key="1">
    <source>
        <dbReference type="SAM" id="SignalP"/>
    </source>
</evidence>